<feature type="domain" description="Transposase IS200-like" evidence="1">
    <location>
        <begin position="12"/>
        <end position="187"/>
    </location>
</feature>
<evidence type="ECO:0000313" key="2">
    <source>
        <dbReference type="EMBL" id="MCA6062963.1"/>
    </source>
</evidence>
<name>A0ABS7ZP06_9GAMM</name>
<dbReference type="InterPro" id="IPR002686">
    <property type="entry name" value="Transposase_17"/>
</dbReference>
<dbReference type="RefSeq" id="WP_225672482.1">
    <property type="nucleotide sequence ID" value="NZ_JAEDAH010000020.1"/>
</dbReference>
<evidence type="ECO:0000313" key="3">
    <source>
        <dbReference type="Proteomes" id="UP000714380"/>
    </source>
</evidence>
<dbReference type="PANTHER" id="PTHR34322">
    <property type="entry name" value="TRANSPOSASE, Y1_TNP DOMAIN-CONTAINING"/>
    <property type="match status" value="1"/>
</dbReference>
<dbReference type="InterPro" id="IPR036515">
    <property type="entry name" value="Transposase_17_sf"/>
</dbReference>
<proteinExistence type="predicted"/>
<dbReference type="EMBL" id="JAEDAH010000020">
    <property type="protein sequence ID" value="MCA6062963.1"/>
    <property type="molecule type" value="Genomic_DNA"/>
</dbReference>
<sequence>MPKPRKQQVSIEDTPYYHCVSRCVRRAFLCGTDSVTGESYEHRRGWLENKLLELPQVFAIQIAAYAIMSNHYHVVLYVDSDSSKRWTDEEVVERWHSLFKGNLLSQRFMRGDELNKADLARLQIYLTEWRSRLTDISWFMRVLNESIAREANLEDDCTGRFWEGRFKSQALLDEAALMACMAYVDLNPVRACIAKTPEDSEHTSIKLRAEKAQTAHSPNHLHQQPKELLPFAGNHRQDMPKGIAMKLTDYLELVDATGRIIRDDKRGFISDSSTKILERLGLDEDRWLSMTQHFENTFSTFAGNEEKLRSTCERLQYQRPPGLNRCRTAFG</sequence>
<dbReference type="PANTHER" id="PTHR34322:SF2">
    <property type="entry name" value="TRANSPOSASE IS200-LIKE DOMAIN-CONTAINING PROTEIN"/>
    <property type="match status" value="1"/>
</dbReference>
<dbReference type="Proteomes" id="UP000714380">
    <property type="component" value="Unassembled WGS sequence"/>
</dbReference>
<accession>A0ABS7ZP06</accession>
<dbReference type="SUPFAM" id="SSF143422">
    <property type="entry name" value="Transposase IS200-like"/>
    <property type="match status" value="1"/>
</dbReference>
<comment type="caution">
    <text evidence="2">The sequence shown here is derived from an EMBL/GenBank/DDBJ whole genome shotgun (WGS) entry which is preliminary data.</text>
</comment>
<reference evidence="2 3" key="1">
    <citation type="submission" date="2020-12" db="EMBL/GenBank/DDBJ databases">
        <title>Novel Thalassolituus-related marine hydrocarbonoclastic bacteria mediated algae-derived hydrocarbons mineralization in twilight zone of the northern South China Sea.</title>
        <authorList>
            <person name="Dong C."/>
        </authorList>
    </citation>
    <scope>NUCLEOTIDE SEQUENCE [LARGE SCALE GENOMIC DNA]</scope>
    <source>
        <strain evidence="2 3">IMCC1826</strain>
    </source>
</reference>
<protein>
    <submittedName>
        <fullName evidence="2">Transposase</fullName>
    </submittedName>
</protein>
<dbReference type="Gene3D" id="3.30.70.1290">
    <property type="entry name" value="Transposase IS200-like"/>
    <property type="match status" value="1"/>
</dbReference>
<dbReference type="SMART" id="SM01321">
    <property type="entry name" value="Y1_Tnp"/>
    <property type="match status" value="1"/>
</dbReference>
<evidence type="ECO:0000259" key="1">
    <source>
        <dbReference type="SMART" id="SM01321"/>
    </source>
</evidence>
<keyword evidence="3" id="KW-1185">Reference proteome</keyword>
<gene>
    <name evidence="2" type="ORF">I9W95_05015</name>
</gene>
<organism evidence="2 3">
    <name type="scientific">Thalassolituus marinus</name>
    <dbReference type="NCBI Taxonomy" id="671053"/>
    <lineage>
        <taxon>Bacteria</taxon>
        <taxon>Pseudomonadati</taxon>
        <taxon>Pseudomonadota</taxon>
        <taxon>Gammaproteobacteria</taxon>
        <taxon>Oceanospirillales</taxon>
        <taxon>Oceanospirillaceae</taxon>
        <taxon>Thalassolituus</taxon>
    </lineage>
</organism>